<dbReference type="Proteomes" id="UP000887576">
    <property type="component" value="Unplaced"/>
</dbReference>
<sequence length="203" mass="23162">MDCSSIVDHDEELPDIENVFNVIPVPVIEPELPEDAFILNPEFVVDQMFIGNEELPDIDVPEEEELFQIEFDPEFAVDQLILQDNWEPNNINAILNNPNLANLNVDGQEFAEIVGLIAAGAGDNSDEEEHDAVETRKNAFFDLKILLEDWEADQQVNQIHNLFDAADDNHPEDDNWELLFEATEEDEQEQNSNSALEDEQEQN</sequence>
<reference evidence="2" key="1">
    <citation type="submission" date="2022-11" db="UniProtKB">
        <authorList>
            <consortium name="WormBaseParasite"/>
        </authorList>
    </citation>
    <scope>IDENTIFICATION</scope>
</reference>
<organism evidence="1 2">
    <name type="scientific">Panagrolaimus sp. JU765</name>
    <dbReference type="NCBI Taxonomy" id="591449"/>
    <lineage>
        <taxon>Eukaryota</taxon>
        <taxon>Metazoa</taxon>
        <taxon>Ecdysozoa</taxon>
        <taxon>Nematoda</taxon>
        <taxon>Chromadorea</taxon>
        <taxon>Rhabditida</taxon>
        <taxon>Tylenchina</taxon>
        <taxon>Panagrolaimomorpha</taxon>
        <taxon>Panagrolaimoidea</taxon>
        <taxon>Panagrolaimidae</taxon>
        <taxon>Panagrolaimus</taxon>
    </lineage>
</organism>
<accession>A0AC34QRJ4</accession>
<evidence type="ECO:0000313" key="2">
    <source>
        <dbReference type="WBParaSite" id="JU765_v2.g18745.t1"/>
    </source>
</evidence>
<protein>
    <submittedName>
        <fullName evidence="2">Uncharacterized protein</fullName>
    </submittedName>
</protein>
<name>A0AC34QRJ4_9BILA</name>
<proteinExistence type="predicted"/>
<dbReference type="WBParaSite" id="JU765_v2.g18745.t1">
    <property type="protein sequence ID" value="JU765_v2.g18745.t1"/>
    <property type="gene ID" value="JU765_v2.g18745"/>
</dbReference>
<evidence type="ECO:0000313" key="1">
    <source>
        <dbReference type="Proteomes" id="UP000887576"/>
    </source>
</evidence>